<dbReference type="AlphaFoldDB" id="A0A8W8NJD8"/>
<feature type="compositionally biased region" description="Basic and acidic residues" evidence="1">
    <location>
        <begin position="392"/>
        <end position="404"/>
    </location>
</feature>
<sequence length="441" mass="49819">MKHTEHPKPNAPLEAHNMKEMTIRNSVEKLECEKRQKIIEKQRSYFVRQHSRDENEIKQILLRLQQEQETIHDDAEGSPLSTGNETREGSSCERDRSATDPGVEGEEVVNPYPLVIVPKYGSPTPLKNRVETDSPTRSLRRCDRNDSPNKSSSFRATVIAASFINKLHAPIAARKGGKSPFLEGDDALWVGDLEYIHSIRRPRKSVADMNHQRTIFRAKSDVHRIDASTPSSNFGSMVSLRGESPRFRHRDNFEELHSLPIVAHEHNGESVSTQETEVSPKLIRKTSRDKKGCEKQRKVSSSTVDLRKPLTVETEIKKSPRLLRKGSLENKTKVKSGVERSHSFHHAPKCRQEVTKPGNVNTTKPDSVDSPKSTKEDIVEKPHKRKSSLKKKKDDSGTVAEKPKKISFADLDDSIPQRTRSLRERKTAMSGRPRSSSTGST</sequence>
<dbReference type="OrthoDB" id="6094814at2759"/>
<keyword evidence="3" id="KW-1185">Reference proteome</keyword>
<feature type="compositionally biased region" description="Basic residues" evidence="1">
    <location>
        <begin position="382"/>
        <end position="391"/>
    </location>
</feature>
<feature type="compositionally biased region" description="Basic and acidic residues" evidence="1">
    <location>
        <begin position="128"/>
        <end position="147"/>
    </location>
</feature>
<feature type="compositionally biased region" description="Basic and acidic residues" evidence="1">
    <location>
        <begin position="85"/>
        <end position="98"/>
    </location>
</feature>
<organism evidence="2 3">
    <name type="scientific">Magallana gigas</name>
    <name type="common">Pacific oyster</name>
    <name type="synonym">Crassostrea gigas</name>
    <dbReference type="NCBI Taxonomy" id="29159"/>
    <lineage>
        <taxon>Eukaryota</taxon>
        <taxon>Metazoa</taxon>
        <taxon>Spiralia</taxon>
        <taxon>Lophotrochozoa</taxon>
        <taxon>Mollusca</taxon>
        <taxon>Bivalvia</taxon>
        <taxon>Autobranchia</taxon>
        <taxon>Pteriomorphia</taxon>
        <taxon>Ostreida</taxon>
        <taxon>Ostreoidea</taxon>
        <taxon>Ostreidae</taxon>
        <taxon>Magallana</taxon>
    </lineage>
</organism>
<feature type="compositionally biased region" description="Basic and acidic residues" evidence="1">
    <location>
        <begin position="326"/>
        <end position="342"/>
    </location>
</feature>
<evidence type="ECO:0000313" key="2">
    <source>
        <dbReference type="EnsemblMetazoa" id="G5547.2:cds"/>
    </source>
</evidence>
<feature type="compositionally biased region" description="Basic and acidic residues" evidence="1">
    <location>
        <begin position="366"/>
        <end position="381"/>
    </location>
</feature>
<feature type="region of interest" description="Disordered" evidence="1">
    <location>
        <begin position="120"/>
        <end position="151"/>
    </location>
</feature>
<reference evidence="2" key="1">
    <citation type="submission" date="2022-08" db="UniProtKB">
        <authorList>
            <consortium name="EnsemblMetazoa"/>
        </authorList>
    </citation>
    <scope>IDENTIFICATION</scope>
    <source>
        <strain evidence="2">05x7-T-G4-1.051#20</strain>
    </source>
</reference>
<dbReference type="OMA" id="HNMKEMT"/>
<dbReference type="EnsemblMetazoa" id="G5547.2">
    <property type="protein sequence ID" value="G5547.2:cds"/>
    <property type="gene ID" value="G5547"/>
</dbReference>
<feature type="region of interest" description="Disordered" evidence="1">
    <location>
        <begin position="71"/>
        <end position="107"/>
    </location>
</feature>
<proteinExistence type="predicted"/>
<feature type="region of interest" description="Disordered" evidence="1">
    <location>
        <begin position="323"/>
        <end position="441"/>
    </location>
</feature>
<feature type="compositionally biased region" description="Low complexity" evidence="1">
    <location>
        <begin position="430"/>
        <end position="441"/>
    </location>
</feature>
<accession>A0A8W8NJD8</accession>
<dbReference type="Proteomes" id="UP000005408">
    <property type="component" value="Unassembled WGS sequence"/>
</dbReference>
<evidence type="ECO:0000313" key="3">
    <source>
        <dbReference type="Proteomes" id="UP000005408"/>
    </source>
</evidence>
<feature type="region of interest" description="Disordered" evidence="1">
    <location>
        <begin position="266"/>
        <end position="303"/>
    </location>
</feature>
<evidence type="ECO:0000256" key="1">
    <source>
        <dbReference type="SAM" id="MobiDB-lite"/>
    </source>
</evidence>
<protein>
    <submittedName>
        <fullName evidence="2">Uncharacterized protein</fullName>
    </submittedName>
</protein>
<name>A0A8W8NJD8_MAGGI</name>